<organism evidence="1 2">
    <name type="scientific">Brachionus plicatilis</name>
    <name type="common">Marine rotifer</name>
    <name type="synonym">Brachionus muelleri</name>
    <dbReference type="NCBI Taxonomy" id="10195"/>
    <lineage>
        <taxon>Eukaryota</taxon>
        <taxon>Metazoa</taxon>
        <taxon>Spiralia</taxon>
        <taxon>Gnathifera</taxon>
        <taxon>Rotifera</taxon>
        <taxon>Eurotatoria</taxon>
        <taxon>Monogononta</taxon>
        <taxon>Pseudotrocha</taxon>
        <taxon>Ploima</taxon>
        <taxon>Brachionidae</taxon>
        <taxon>Brachionus</taxon>
    </lineage>
</organism>
<gene>
    <name evidence="1" type="ORF">BpHYR1_003770</name>
</gene>
<feature type="non-terminal residue" evidence="1">
    <location>
        <position position="1"/>
    </location>
</feature>
<accession>A0A3M7QWY3</accession>
<comment type="caution">
    <text evidence="1">The sequence shown here is derived from an EMBL/GenBank/DDBJ whole genome shotgun (WGS) entry which is preliminary data.</text>
</comment>
<keyword evidence="2" id="KW-1185">Reference proteome</keyword>
<evidence type="ECO:0000313" key="1">
    <source>
        <dbReference type="EMBL" id="RNA15729.1"/>
    </source>
</evidence>
<dbReference type="EMBL" id="REGN01004897">
    <property type="protein sequence ID" value="RNA15729.1"/>
    <property type="molecule type" value="Genomic_DNA"/>
</dbReference>
<dbReference type="AlphaFoldDB" id="A0A3M7QWY3"/>
<dbReference type="Proteomes" id="UP000276133">
    <property type="component" value="Unassembled WGS sequence"/>
</dbReference>
<protein>
    <submittedName>
        <fullName evidence="1">Uncharacterized protein</fullName>
    </submittedName>
</protein>
<name>A0A3M7QWY3_BRAPC</name>
<proteinExistence type="predicted"/>
<reference evidence="1 2" key="1">
    <citation type="journal article" date="2018" name="Sci. Rep.">
        <title>Genomic signatures of local adaptation to the degree of environmental predictability in rotifers.</title>
        <authorList>
            <person name="Franch-Gras L."/>
            <person name="Hahn C."/>
            <person name="Garcia-Roger E.M."/>
            <person name="Carmona M.J."/>
            <person name="Serra M."/>
            <person name="Gomez A."/>
        </authorList>
    </citation>
    <scope>NUCLEOTIDE SEQUENCE [LARGE SCALE GENOMIC DNA]</scope>
    <source>
        <strain evidence="1">HYR1</strain>
    </source>
</reference>
<sequence length="74" mass="8930">KVISIFSNKLIIFYRFFVTVFGQRSKSRFNRICTSLFNKAISKIFYIFVFYHHIYKLVKIYGKVNAKTQIQIRP</sequence>
<evidence type="ECO:0000313" key="2">
    <source>
        <dbReference type="Proteomes" id="UP000276133"/>
    </source>
</evidence>